<dbReference type="PANTHER" id="PTHR10695:SF46">
    <property type="entry name" value="BIFUNCTIONAL COENZYME A SYNTHASE-RELATED"/>
    <property type="match status" value="1"/>
</dbReference>
<dbReference type="PROSITE" id="PS51219">
    <property type="entry name" value="DPCK"/>
    <property type="match status" value="1"/>
</dbReference>
<comment type="catalytic activity">
    <reaction evidence="15">
        <text>3'-dephospho-CoA + ATP = ADP + CoA + H(+)</text>
        <dbReference type="Rhea" id="RHEA:18245"/>
        <dbReference type="ChEBI" id="CHEBI:15378"/>
        <dbReference type="ChEBI" id="CHEBI:30616"/>
        <dbReference type="ChEBI" id="CHEBI:57287"/>
        <dbReference type="ChEBI" id="CHEBI:57328"/>
        <dbReference type="ChEBI" id="CHEBI:456216"/>
        <dbReference type="EC" id="2.7.1.24"/>
    </reaction>
    <physiologicalReaction direction="left-to-right" evidence="15">
        <dbReference type="Rhea" id="RHEA:18246"/>
    </physiologicalReaction>
</comment>
<evidence type="ECO:0000256" key="12">
    <source>
        <dbReference type="ARBA" id="ARBA00023128"/>
    </source>
</evidence>
<dbReference type="SUPFAM" id="SSF52540">
    <property type="entry name" value="P-loop containing nucleoside triphosphate hydrolases"/>
    <property type="match status" value="1"/>
</dbReference>
<evidence type="ECO:0000256" key="3">
    <source>
        <dbReference type="ARBA" id="ARBA00011245"/>
    </source>
</evidence>
<evidence type="ECO:0000256" key="14">
    <source>
        <dbReference type="ARBA" id="ARBA00051310"/>
    </source>
</evidence>
<dbReference type="InterPro" id="IPR001977">
    <property type="entry name" value="Depp_CoAkinase"/>
</dbReference>
<dbReference type="CDD" id="cd02164">
    <property type="entry name" value="PPAT_CoAS"/>
    <property type="match status" value="1"/>
</dbReference>
<dbReference type="EMBL" id="BMAT01007269">
    <property type="protein sequence ID" value="GFR61245.1"/>
    <property type="molecule type" value="Genomic_DNA"/>
</dbReference>
<evidence type="ECO:0000256" key="19">
    <source>
        <dbReference type="ARBA" id="ARBA00061673"/>
    </source>
</evidence>
<evidence type="ECO:0000256" key="13">
    <source>
        <dbReference type="ARBA" id="ARBA00023268"/>
    </source>
</evidence>
<dbReference type="Pfam" id="PF01121">
    <property type="entry name" value="CoaE"/>
    <property type="match status" value="1"/>
</dbReference>
<evidence type="ECO:0000259" key="22">
    <source>
        <dbReference type="Pfam" id="PF01467"/>
    </source>
</evidence>
<comment type="function">
    <text evidence="16">Bifunctional enzyme that catalyzes the fourth and fifth sequential steps of CoA biosynthetic pathway. The fourth reaction is catalyzed by the phosphopantetheine adenylyltransferase, coded by the coaD domain; the fifth reaction is catalyzed by the dephospho-CoA kinase, coded by the coaE domain. May act as a point of CoA biosynthesis regulation.</text>
</comment>
<dbReference type="PANTHER" id="PTHR10695">
    <property type="entry name" value="DEPHOSPHO-COA KINASE-RELATED"/>
    <property type="match status" value="1"/>
</dbReference>
<keyword evidence="8" id="KW-0548">Nucleotidyltransferase</keyword>
<dbReference type="GO" id="GO:0004595">
    <property type="term" value="F:pantetheine-phosphate adenylyltransferase activity"/>
    <property type="evidence" value="ECO:0007669"/>
    <property type="project" value="UniProtKB-EC"/>
</dbReference>
<dbReference type="SUPFAM" id="SSF52374">
    <property type="entry name" value="Nucleotidylyl transferase"/>
    <property type="match status" value="1"/>
</dbReference>
<comment type="pathway">
    <text evidence="17">Cofactor biosynthesis; coenzyme A biosynthesis; CoA from (R)-pantothenate: step 4/5.</text>
</comment>
<keyword evidence="12" id="KW-0496">Mitochondrion</keyword>
<dbReference type="EC" id="2.7.7.3" evidence="4"/>
<comment type="catalytic activity">
    <reaction evidence="14">
        <text>(R)-4'-phosphopantetheine + ATP + H(+) = 3'-dephospho-CoA + diphosphate</text>
        <dbReference type="Rhea" id="RHEA:19801"/>
        <dbReference type="ChEBI" id="CHEBI:15378"/>
        <dbReference type="ChEBI" id="CHEBI:30616"/>
        <dbReference type="ChEBI" id="CHEBI:33019"/>
        <dbReference type="ChEBI" id="CHEBI:57328"/>
        <dbReference type="ChEBI" id="CHEBI:61723"/>
        <dbReference type="EC" id="2.7.7.3"/>
    </reaction>
    <physiologicalReaction direction="left-to-right" evidence="14">
        <dbReference type="Rhea" id="RHEA:19802"/>
    </physiologicalReaction>
</comment>
<reference evidence="23 24" key="1">
    <citation type="journal article" date="2021" name="Elife">
        <title>Chloroplast acquisition without the gene transfer in kleptoplastic sea slugs, Plakobranchus ocellatus.</title>
        <authorList>
            <person name="Maeda T."/>
            <person name="Takahashi S."/>
            <person name="Yoshida T."/>
            <person name="Shimamura S."/>
            <person name="Takaki Y."/>
            <person name="Nagai Y."/>
            <person name="Toyoda A."/>
            <person name="Suzuki Y."/>
            <person name="Arimoto A."/>
            <person name="Ishii H."/>
            <person name="Satoh N."/>
            <person name="Nishiyama T."/>
            <person name="Hasebe M."/>
            <person name="Maruyama T."/>
            <person name="Minagawa J."/>
            <person name="Obokata J."/>
            <person name="Shigenobu S."/>
        </authorList>
    </citation>
    <scope>NUCLEOTIDE SEQUENCE [LARGE SCALE GENOMIC DNA]</scope>
</reference>
<dbReference type="Gene3D" id="3.40.50.620">
    <property type="entry name" value="HUPs"/>
    <property type="match status" value="1"/>
</dbReference>
<evidence type="ECO:0000256" key="7">
    <source>
        <dbReference type="ARBA" id="ARBA00022679"/>
    </source>
</evidence>
<dbReference type="Proteomes" id="UP000762676">
    <property type="component" value="Unassembled WGS sequence"/>
</dbReference>
<evidence type="ECO:0000256" key="18">
    <source>
        <dbReference type="ARBA" id="ARBA00060696"/>
    </source>
</evidence>
<protein>
    <recommendedName>
        <fullName evidence="21">Bifunctional coenzyme A synthase</fullName>
        <ecNumber evidence="20">2.7.1.24</ecNumber>
        <ecNumber evidence="4">2.7.7.3</ecNumber>
    </recommendedName>
</protein>
<dbReference type="GO" id="GO:0015937">
    <property type="term" value="P:coenzyme A biosynthetic process"/>
    <property type="evidence" value="ECO:0007669"/>
    <property type="project" value="InterPro"/>
</dbReference>
<evidence type="ECO:0000313" key="24">
    <source>
        <dbReference type="Proteomes" id="UP000762676"/>
    </source>
</evidence>
<evidence type="ECO:0000256" key="16">
    <source>
        <dbReference type="ARBA" id="ARBA00059677"/>
    </source>
</evidence>
<evidence type="ECO:0000256" key="15">
    <source>
        <dbReference type="ARBA" id="ARBA00051912"/>
    </source>
</evidence>
<keyword evidence="24" id="KW-1185">Reference proteome</keyword>
<evidence type="ECO:0000256" key="2">
    <source>
        <dbReference type="ARBA" id="ARBA00004496"/>
    </source>
</evidence>
<keyword evidence="9" id="KW-0547">Nucleotide-binding</keyword>
<evidence type="ECO:0000256" key="9">
    <source>
        <dbReference type="ARBA" id="ARBA00022741"/>
    </source>
</evidence>
<evidence type="ECO:0000256" key="8">
    <source>
        <dbReference type="ARBA" id="ARBA00022695"/>
    </source>
</evidence>
<evidence type="ECO:0000256" key="17">
    <source>
        <dbReference type="ARBA" id="ARBA00060565"/>
    </source>
</evidence>
<dbReference type="InterPro" id="IPR004821">
    <property type="entry name" value="Cyt_trans-like"/>
</dbReference>
<comment type="subcellular location">
    <subcellularLocation>
        <location evidence="2">Cytoplasm</location>
    </subcellularLocation>
    <subcellularLocation>
        <location evidence="1">Mitochondrion matrix</location>
    </subcellularLocation>
</comment>
<evidence type="ECO:0000256" key="4">
    <source>
        <dbReference type="ARBA" id="ARBA00012392"/>
    </source>
</evidence>
<evidence type="ECO:0000256" key="20">
    <source>
        <dbReference type="ARBA" id="ARBA00066359"/>
    </source>
</evidence>
<keyword evidence="7" id="KW-0808">Transferase</keyword>
<dbReference type="AlphaFoldDB" id="A0AAV4EKX9"/>
<dbReference type="Gene3D" id="3.40.50.300">
    <property type="entry name" value="P-loop containing nucleotide triphosphate hydrolases"/>
    <property type="match status" value="1"/>
</dbReference>
<dbReference type="HAMAP" id="MF_00376">
    <property type="entry name" value="Dephospho_CoA_kinase"/>
    <property type="match status" value="1"/>
</dbReference>
<proteinExistence type="inferred from homology"/>
<dbReference type="Pfam" id="PF01467">
    <property type="entry name" value="CTP_transf_like"/>
    <property type="match status" value="1"/>
</dbReference>
<keyword evidence="6" id="KW-0597">Phosphoprotein</keyword>
<organism evidence="23 24">
    <name type="scientific">Elysia marginata</name>
    <dbReference type="NCBI Taxonomy" id="1093978"/>
    <lineage>
        <taxon>Eukaryota</taxon>
        <taxon>Metazoa</taxon>
        <taxon>Spiralia</taxon>
        <taxon>Lophotrochozoa</taxon>
        <taxon>Mollusca</taxon>
        <taxon>Gastropoda</taxon>
        <taxon>Heterobranchia</taxon>
        <taxon>Euthyneura</taxon>
        <taxon>Panpulmonata</taxon>
        <taxon>Sacoglossa</taxon>
        <taxon>Placobranchoidea</taxon>
        <taxon>Plakobranchidae</taxon>
        <taxon>Elysia</taxon>
    </lineage>
</organism>
<dbReference type="EC" id="2.7.1.24" evidence="20"/>
<evidence type="ECO:0000256" key="21">
    <source>
        <dbReference type="ARBA" id="ARBA00067394"/>
    </source>
</evidence>
<comment type="similarity">
    <text evidence="19">In the central section; belongs to the eukaryotic CoaD family.</text>
</comment>
<dbReference type="FunFam" id="3.40.50.300:FF:000899">
    <property type="entry name" value="Bifunctional coenzyme A synthase"/>
    <property type="match status" value="1"/>
</dbReference>
<name>A0AAV4EKX9_9GAST</name>
<dbReference type="GO" id="GO:0005524">
    <property type="term" value="F:ATP binding"/>
    <property type="evidence" value="ECO:0007669"/>
    <property type="project" value="UniProtKB-KW"/>
</dbReference>
<gene>
    <name evidence="23" type="ORF">ElyMa_003551900</name>
</gene>
<comment type="pathway">
    <text evidence="18">Cofactor biosynthesis; coenzyme A biosynthesis; CoA from (R)-pantothenate: step 5/5.</text>
</comment>
<keyword evidence="13" id="KW-0511">Multifunctional enzyme</keyword>
<keyword evidence="5" id="KW-0963">Cytoplasm</keyword>
<feature type="domain" description="Cytidyltransferase-like" evidence="22">
    <location>
        <begin position="178"/>
        <end position="321"/>
    </location>
</feature>
<evidence type="ECO:0000256" key="10">
    <source>
        <dbReference type="ARBA" id="ARBA00022777"/>
    </source>
</evidence>
<dbReference type="GO" id="GO:0004140">
    <property type="term" value="F:dephospho-CoA kinase activity"/>
    <property type="evidence" value="ECO:0007669"/>
    <property type="project" value="UniProtKB-EC"/>
</dbReference>
<sequence length="533" mass="58507">MLAKTGLLILTQPISLVKTVIPKVLADASVVVSDTLYVCLQPALHSQHVAQSSLLHPLPLTQEVESCVTTIYSSTSGVCQNLDVRVLLSHMCANTAQYAVTPFSLKKSVSLLLCDSLKVQDMWQTSKDLFTEALGSSFLNIDPALKFHLITATEGQSSTSSNGSESSREPLKTYPNVVLGGTFDRLHDGHKVLLSQSCLLCDKKLTIGITDGERNKKKLLWELMQSYSLRVEGVVSFVSDTKHIITVEPVQIFDIFGPTITDPDLQCLVVSQETSSGGQAVNQERLKQGFSHLDMVTVDIVDDTCRSEDEEEKVSSSSKRKRLLGTLINPLTINPHLQPSPYIIGVMGGIASGKSRLCSVLGSFGAKVVDCDLLGHKAYVKGTDAYQAIVEEFGGDVVGEDGEINRKKLGPIVFADKNKLNKLNSIVWPAIRALAEQEIKKATVDVVVLEAAILLEAGWDNMVHEVWTTFIPREEAVNRIMSRNSLSQDAAEKRIDSQMSNVERIQRANVAFCTQWDTQITDQQVCPLHLKIF</sequence>
<dbReference type="GO" id="GO:0005759">
    <property type="term" value="C:mitochondrial matrix"/>
    <property type="evidence" value="ECO:0007669"/>
    <property type="project" value="UniProtKB-SubCell"/>
</dbReference>
<dbReference type="NCBIfam" id="TIGR00152">
    <property type="entry name" value="dephospho-CoA kinase"/>
    <property type="match status" value="1"/>
</dbReference>
<dbReference type="InterPro" id="IPR014729">
    <property type="entry name" value="Rossmann-like_a/b/a_fold"/>
</dbReference>
<evidence type="ECO:0000256" key="5">
    <source>
        <dbReference type="ARBA" id="ARBA00022490"/>
    </source>
</evidence>
<comment type="subunit">
    <text evidence="3">Monomer.</text>
</comment>
<dbReference type="InterPro" id="IPR027417">
    <property type="entry name" value="P-loop_NTPase"/>
</dbReference>
<dbReference type="CDD" id="cd02022">
    <property type="entry name" value="DPCK"/>
    <property type="match status" value="1"/>
</dbReference>
<keyword evidence="11" id="KW-0067">ATP-binding</keyword>
<accession>A0AAV4EKX9</accession>
<dbReference type="FunFam" id="3.40.50.620:FF:000089">
    <property type="entry name" value="Bifunctional coenzyme A synthase"/>
    <property type="match status" value="1"/>
</dbReference>
<evidence type="ECO:0000256" key="6">
    <source>
        <dbReference type="ARBA" id="ARBA00022553"/>
    </source>
</evidence>
<evidence type="ECO:0000313" key="23">
    <source>
        <dbReference type="EMBL" id="GFR61245.1"/>
    </source>
</evidence>
<evidence type="ECO:0000256" key="1">
    <source>
        <dbReference type="ARBA" id="ARBA00004305"/>
    </source>
</evidence>
<comment type="caution">
    <text evidence="23">The sequence shown here is derived from an EMBL/GenBank/DDBJ whole genome shotgun (WGS) entry which is preliminary data.</text>
</comment>
<evidence type="ECO:0000256" key="11">
    <source>
        <dbReference type="ARBA" id="ARBA00022840"/>
    </source>
</evidence>
<dbReference type="NCBIfam" id="TIGR00125">
    <property type="entry name" value="cyt_tran_rel"/>
    <property type="match status" value="1"/>
</dbReference>
<keyword evidence="10" id="KW-0418">Kinase</keyword>